<name>A0A3G9JS62_9FIRM</name>
<protein>
    <recommendedName>
        <fullName evidence="1">BIG2 domain-containing protein</fullName>
    </recommendedName>
</protein>
<evidence type="ECO:0000313" key="2">
    <source>
        <dbReference type="EMBL" id="BBH27883.1"/>
    </source>
</evidence>
<dbReference type="InterPro" id="IPR008964">
    <property type="entry name" value="Invasin/intimin_cell_adhesion"/>
</dbReference>
<dbReference type="InParanoid" id="A0A3G9JS62"/>
<dbReference type="SMART" id="SM00635">
    <property type="entry name" value="BID_2"/>
    <property type="match status" value="1"/>
</dbReference>
<evidence type="ECO:0000313" key="3">
    <source>
        <dbReference type="Proteomes" id="UP000268059"/>
    </source>
</evidence>
<gene>
    <name evidence="2" type="ORF">SG0102_28170</name>
</gene>
<dbReference type="EMBL" id="AP019309">
    <property type="protein sequence ID" value="BBH27883.1"/>
    <property type="molecule type" value="Genomic_DNA"/>
</dbReference>
<organism evidence="2 3">
    <name type="scientific">Intestinibaculum porci</name>
    <dbReference type="NCBI Taxonomy" id="2487118"/>
    <lineage>
        <taxon>Bacteria</taxon>
        <taxon>Bacillati</taxon>
        <taxon>Bacillota</taxon>
        <taxon>Erysipelotrichia</taxon>
        <taxon>Erysipelotrichales</taxon>
        <taxon>Erysipelotrichaceae</taxon>
        <taxon>Intestinibaculum</taxon>
    </lineage>
</organism>
<dbReference type="InterPro" id="IPR003343">
    <property type="entry name" value="Big_2"/>
</dbReference>
<feature type="domain" description="BIG2" evidence="1">
    <location>
        <begin position="62"/>
        <end position="143"/>
    </location>
</feature>
<evidence type="ECO:0000259" key="1">
    <source>
        <dbReference type="SMART" id="SM00635"/>
    </source>
</evidence>
<keyword evidence="3" id="KW-1185">Reference proteome</keyword>
<dbReference type="KEGG" id="ebm:SG0102_28170"/>
<dbReference type="Proteomes" id="UP000268059">
    <property type="component" value="Chromosome"/>
</dbReference>
<dbReference type="Gene3D" id="2.60.40.1080">
    <property type="match status" value="1"/>
</dbReference>
<accession>A0A3G9JS62</accession>
<proteinExistence type="predicted"/>
<dbReference type="SUPFAM" id="SSF49373">
    <property type="entry name" value="Invasin/intimin cell-adhesion fragments"/>
    <property type="match status" value="1"/>
</dbReference>
<dbReference type="Pfam" id="PF02368">
    <property type="entry name" value="Big_2"/>
    <property type="match status" value="1"/>
</dbReference>
<reference evidence="2 3" key="1">
    <citation type="submission" date="2018-11" db="EMBL/GenBank/DDBJ databases">
        <title>Novel Erysipelotrichaceae bacterium isolated from small intestine of a swine.</title>
        <authorList>
            <person name="Kim J.S."/>
            <person name="Choe H."/>
            <person name="Lee Y.R."/>
            <person name="Kim K.M."/>
            <person name="Park D.S."/>
        </authorList>
    </citation>
    <scope>NUCLEOTIDE SEQUENCE [LARGE SCALE GENOMIC DNA]</scope>
    <source>
        <strain evidence="2 3">SG0102</strain>
    </source>
</reference>
<sequence>MRLLFTNANGKASLSNKKVISIKKIKKNQWKVKGLKAGTSTVTITAAKKKYKAKITVKKAVTATKIYFYDSYKAVHAGVGDRLDLANHLYIYATKLNRSQVKYRSSNPKVVTINKTGSAKALAAGRATITASYKKTTAKMTITVHALNVTIDALPQTISSYNSFDGSLSNQCQVNAITFEKSYYAYSNTFSLYMTISGTKTMTTTIANQMCRIGYKLYNAQNVVVKSGIFYSDNVAAGESFTTRNIISASLPEGSYHLVLENMA</sequence>
<dbReference type="AlphaFoldDB" id="A0A3G9JS62"/>